<dbReference type="OrthoDB" id="5583977at2759"/>
<proteinExistence type="predicted"/>
<feature type="transmembrane region" description="Helical" evidence="1">
    <location>
        <begin position="21"/>
        <end position="44"/>
    </location>
</feature>
<dbReference type="EMBL" id="JABFUD020000020">
    <property type="protein sequence ID" value="KAI5063778.1"/>
    <property type="molecule type" value="Genomic_DNA"/>
</dbReference>
<gene>
    <name evidence="2" type="ORF">GOP47_0020448</name>
</gene>
<evidence type="ECO:0000313" key="2">
    <source>
        <dbReference type="EMBL" id="KAI5063778.1"/>
    </source>
</evidence>
<feature type="transmembrane region" description="Helical" evidence="1">
    <location>
        <begin position="87"/>
        <end position="103"/>
    </location>
</feature>
<name>A0A9D4U964_ADICA</name>
<protein>
    <submittedName>
        <fullName evidence="2">Uncharacterized protein</fullName>
    </submittedName>
</protein>
<keyword evidence="1" id="KW-1133">Transmembrane helix</keyword>
<evidence type="ECO:0000313" key="3">
    <source>
        <dbReference type="Proteomes" id="UP000886520"/>
    </source>
</evidence>
<comment type="caution">
    <text evidence="2">The sequence shown here is derived from an EMBL/GenBank/DDBJ whole genome shotgun (WGS) entry which is preliminary data.</text>
</comment>
<evidence type="ECO:0000256" key="1">
    <source>
        <dbReference type="SAM" id="Phobius"/>
    </source>
</evidence>
<organism evidence="2 3">
    <name type="scientific">Adiantum capillus-veneris</name>
    <name type="common">Maidenhair fern</name>
    <dbReference type="NCBI Taxonomy" id="13818"/>
    <lineage>
        <taxon>Eukaryota</taxon>
        <taxon>Viridiplantae</taxon>
        <taxon>Streptophyta</taxon>
        <taxon>Embryophyta</taxon>
        <taxon>Tracheophyta</taxon>
        <taxon>Polypodiopsida</taxon>
        <taxon>Polypodiidae</taxon>
        <taxon>Polypodiales</taxon>
        <taxon>Pteridineae</taxon>
        <taxon>Pteridaceae</taxon>
        <taxon>Vittarioideae</taxon>
        <taxon>Adiantum</taxon>
    </lineage>
</organism>
<sequence>MEILCRFIGTSGDCKFKSGTYWAVGLIVLLVLYFLVFLGIAFKLRKTVSPLNEYRLIRRGGVLSLFLFLLSLVILDTDTNKRPVGRCLLSSAVASTIFYYFWARNGVVVYNVLFHKEEYLTKFNAELRRSPSHHER</sequence>
<accession>A0A9D4U964</accession>
<dbReference type="Proteomes" id="UP000886520">
    <property type="component" value="Chromosome 20"/>
</dbReference>
<feature type="transmembrane region" description="Helical" evidence="1">
    <location>
        <begin position="56"/>
        <end position="75"/>
    </location>
</feature>
<reference evidence="2" key="1">
    <citation type="submission" date="2021-01" db="EMBL/GenBank/DDBJ databases">
        <title>Adiantum capillus-veneris genome.</title>
        <authorList>
            <person name="Fang Y."/>
            <person name="Liao Q."/>
        </authorList>
    </citation>
    <scope>NUCLEOTIDE SEQUENCE</scope>
    <source>
        <strain evidence="2">H3</strain>
        <tissue evidence="2">Leaf</tissue>
    </source>
</reference>
<keyword evidence="1" id="KW-0472">Membrane</keyword>
<dbReference type="AlphaFoldDB" id="A0A9D4U964"/>
<keyword evidence="3" id="KW-1185">Reference proteome</keyword>
<keyword evidence="1" id="KW-0812">Transmembrane</keyword>